<dbReference type="PROSITE" id="PS51892">
    <property type="entry name" value="SUBTILASE"/>
    <property type="match status" value="1"/>
</dbReference>
<feature type="signal peptide" evidence="14">
    <location>
        <begin position="1"/>
        <end position="20"/>
    </location>
</feature>
<evidence type="ECO:0000256" key="3">
    <source>
        <dbReference type="ARBA" id="ARBA00022685"/>
    </source>
</evidence>
<protein>
    <submittedName>
        <fullName evidence="17">Uncharacterized protein</fullName>
    </submittedName>
</protein>
<dbReference type="SMART" id="SM00181">
    <property type="entry name" value="EGF"/>
    <property type="match status" value="3"/>
</dbReference>
<dbReference type="InterPro" id="IPR000152">
    <property type="entry name" value="EGF-type_Asp/Asn_hydroxyl_site"/>
</dbReference>
<dbReference type="SUPFAM" id="SSF52743">
    <property type="entry name" value="Subtilisin-like"/>
    <property type="match status" value="1"/>
</dbReference>
<feature type="active site" description="Charge relay system" evidence="10 12">
    <location>
        <position position="188"/>
    </location>
</feature>
<dbReference type="PROSITE" id="PS00022">
    <property type="entry name" value="EGF_1"/>
    <property type="match status" value="1"/>
</dbReference>
<dbReference type="PRINTS" id="PR00723">
    <property type="entry name" value="SUBTILISIN"/>
</dbReference>
<keyword evidence="7 12" id="KW-0720">Serine protease</keyword>
<dbReference type="PROSITE" id="PS00138">
    <property type="entry name" value="SUBTILASE_SER"/>
    <property type="match status" value="1"/>
</dbReference>
<dbReference type="PROSITE" id="PS01187">
    <property type="entry name" value="EGF_CA"/>
    <property type="match status" value="2"/>
</dbReference>
<reference evidence="17" key="3">
    <citation type="submission" date="2023-05" db="EMBL/GenBank/DDBJ databases">
        <authorList>
            <person name="Smith C.H."/>
        </authorList>
    </citation>
    <scope>NUCLEOTIDE SEQUENCE</scope>
    <source>
        <strain evidence="17">CHS0354</strain>
        <tissue evidence="17">Mantle</tissue>
    </source>
</reference>
<name>A0AAE0SDX3_9BIVA</name>
<evidence type="ECO:0000256" key="10">
    <source>
        <dbReference type="PIRSR" id="PIRSR615500-1"/>
    </source>
</evidence>
<dbReference type="PROSITE" id="PS50026">
    <property type="entry name" value="EGF_3"/>
    <property type="match status" value="3"/>
</dbReference>
<dbReference type="Gene3D" id="3.40.50.200">
    <property type="entry name" value="Peptidase S8/S53 domain"/>
    <property type="match status" value="1"/>
</dbReference>
<dbReference type="InterPro" id="IPR022398">
    <property type="entry name" value="Peptidase_S8_His-AS"/>
</dbReference>
<feature type="chain" id="PRO_5042122102" evidence="14">
    <location>
        <begin position="21"/>
        <end position="742"/>
    </location>
</feature>
<comment type="caution">
    <text evidence="17">The sequence shown here is derived from an EMBL/GenBank/DDBJ whole genome shotgun (WGS) entry which is preliminary data.</text>
</comment>
<dbReference type="Proteomes" id="UP001195483">
    <property type="component" value="Unassembled WGS sequence"/>
</dbReference>
<dbReference type="GO" id="GO:0005509">
    <property type="term" value="F:calcium ion binding"/>
    <property type="evidence" value="ECO:0007669"/>
    <property type="project" value="InterPro"/>
</dbReference>
<dbReference type="Pfam" id="PF00082">
    <property type="entry name" value="Peptidase_S8"/>
    <property type="match status" value="1"/>
</dbReference>
<dbReference type="InterPro" id="IPR023827">
    <property type="entry name" value="Peptidase_S8_Asp-AS"/>
</dbReference>
<feature type="active site" description="Charge relay system" evidence="10 12">
    <location>
        <position position="151"/>
    </location>
</feature>
<dbReference type="InterPro" id="IPR015500">
    <property type="entry name" value="Peptidase_S8_subtilisin-rel"/>
</dbReference>
<dbReference type="InterPro" id="IPR002884">
    <property type="entry name" value="P_dom"/>
</dbReference>
<dbReference type="InterPro" id="IPR008979">
    <property type="entry name" value="Galactose-bd-like_sf"/>
</dbReference>
<dbReference type="GO" id="GO:0016485">
    <property type="term" value="P:protein processing"/>
    <property type="evidence" value="ECO:0007669"/>
    <property type="project" value="TreeGrafter"/>
</dbReference>
<reference evidence="17" key="2">
    <citation type="journal article" date="2021" name="Genome Biol. Evol.">
        <title>Developing a high-quality reference genome for a parasitic bivalve with doubly uniparental inheritance (Bivalvia: Unionida).</title>
        <authorList>
            <person name="Smith C.H."/>
        </authorList>
    </citation>
    <scope>NUCLEOTIDE SEQUENCE</scope>
    <source>
        <strain evidence="17">CHS0354</strain>
        <tissue evidence="17">Mantle</tissue>
    </source>
</reference>
<reference evidence="17" key="1">
    <citation type="journal article" date="2021" name="Genome Biol. Evol.">
        <title>A High-Quality Reference Genome for a Parasitic Bivalve with Doubly Uniparental Inheritance (Bivalvia: Unionida).</title>
        <authorList>
            <person name="Smith C.H."/>
        </authorList>
    </citation>
    <scope>NUCLEOTIDE SEQUENCE</scope>
    <source>
        <strain evidence="17">CHS0354</strain>
    </source>
</reference>
<feature type="domain" description="EGF-like" evidence="15">
    <location>
        <begin position="655"/>
        <end position="691"/>
    </location>
</feature>
<keyword evidence="18" id="KW-1185">Reference proteome</keyword>
<dbReference type="Pfam" id="PF00008">
    <property type="entry name" value="EGF"/>
    <property type="match status" value="1"/>
</dbReference>
<organism evidence="17 18">
    <name type="scientific">Potamilus streckersoni</name>
    <dbReference type="NCBI Taxonomy" id="2493646"/>
    <lineage>
        <taxon>Eukaryota</taxon>
        <taxon>Metazoa</taxon>
        <taxon>Spiralia</taxon>
        <taxon>Lophotrochozoa</taxon>
        <taxon>Mollusca</taxon>
        <taxon>Bivalvia</taxon>
        <taxon>Autobranchia</taxon>
        <taxon>Heteroconchia</taxon>
        <taxon>Palaeoheterodonta</taxon>
        <taxon>Unionida</taxon>
        <taxon>Unionoidea</taxon>
        <taxon>Unionidae</taxon>
        <taxon>Ambleminae</taxon>
        <taxon>Lampsilini</taxon>
        <taxon>Potamilus</taxon>
    </lineage>
</organism>
<keyword evidence="2 12" id="KW-0645">Protease</keyword>
<evidence type="ECO:0000256" key="7">
    <source>
        <dbReference type="ARBA" id="ARBA00022825"/>
    </source>
</evidence>
<dbReference type="AlphaFoldDB" id="A0AAE0SDX3"/>
<proteinExistence type="inferred from homology"/>
<feature type="disulfide bond" evidence="11">
    <location>
        <begin position="581"/>
        <end position="598"/>
    </location>
</feature>
<dbReference type="PROSITE" id="PS00136">
    <property type="entry name" value="SUBTILASE_ASP"/>
    <property type="match status" value="1"/>
</dbReference>
<dbReference type="PROSITE" id="PS00137">
    <property type="entry name" value="SUBTILASE_HIS"/>
    <property type="match status" value="1"/>
</dbReference>
<dbReference type="Gene3D" id="2.60.120.260">
    <property type="entry name" value="Galactose-binding domain-like"/>
    <property type="match status" value="1"/>
</dbReference>
<dbReference type="SUPFAM" id="SSF49785">
    <property type="entry name" value="Galactose-binding domain-like"/>
    <property type="match status" value="1"/>
</dbReference>
<dbReference type="Pfam" id="PF12661">
    <property type="entry name" value="hEGF"/>
    <property type="match status" value="1"/>
</dbReference>
<dbReference type="PROSITE" id="PS01186">
    <property type="entry name" value="EGF_2"/>
    <property type="match status" value="1"/>
</dbReference>
<dbReference type="CDD" id="cd00054">
    <property type="entry name" value="EGF_CA"/>
    <property type="match status" value="3"/>
</dbReference>
<keyword evidence="5" id="KW-0677">Repeat</keyword>
<dbReference type="Pfam" id="PF01483">
    <property type="entry name" value="P_proprotein"/>
    <property type="match status" value="1"/>
</dbReference>
<dbReference type="SMART" id="SM00179">
    <property type="entry name" value="EGF_CA"/>
    <property type="match status" value="2"/>
</dbReference>
<dbReference type="EMBL" id="JAEAOA010002053">
    <property type="protein sequence ID" value="KAK3589908.1"/>
    <property type="molecule type" value="Genomic_DNA"/>
</dbReference>
<comment type="similarity">
    <text evidence="12 13">Belongs to the peptidase S8 family.</text>
</comment>
<dbReference type="PANTHER" id="PTHR42884:SF23">
    <property type="entry name" value="FURIN-LIKE PROTEASE 2"/>
    <property type="match status" value="1"/>
</dbReference>
<evidence type="ECO:0000256" key="2">
    <source>
        <dbReference type="ARBA" id="ARBA00022670"/>
    </source>
</evidence>
<keyword evidence="4 14" id="KW-0732">Signal</keyword>
<dbReference type="InterPro" id="IPR036852">
    <property type="entry name" value="Peptidase_S8/S53_dom_sf"/>
</dbReference>
<evidence type="ECO:0000259" key="15">
    <source>
        <dbReference type="PROSITE" id="PS50026"/>
    </source>
</evidence>
<accession>A0AAE0SDX3</accession>
<feature type="active site" description="Charge relay system" evidence="10 12">
    <location>
        <position position="360"/>
    </location>
</feature>
<dbReference type="InterPro" id="IPR023828">
    <property type="entry name" value="Peptidase_S8_Ser-AS"/>
</dbReference>
<keyword evidence="9" id="KW-0325">Glycoprotein</keyword>
<keyword evidence="6 12" id="KW-0378">Hydrolase</keyword>
<feature type="domain" description="EGF-like" evidence="15">
    <location>
        <begin position="612"/>
        <end position="654"/>
    </location>
</feature>
<evidence type="ECO:0000256" key="4">
    <source>
        <dbReference type="ARBA" id="ARBA00022729"/>
    </source>
</evidence>
<evidence type="ECO:0000256" key="13">
    <source>
        <dbReference type="RuleBase" id="RU003355"/>
    </source>
</evidence>
<evidence type="ECO:0000313" key="17">
    <source>
        <dbReference type="EMBL" id="KAK3589908.1"/>
    </source>
</evidence>
<dbReference type="PANTHER" id="PTHR42884">
    <property type="entry name" value="PROPROTEIN CONVERTASE SUBTILISIN/KEXIN-RELATED"/>
    <property type="match status" value="1"/>
</dbReference>
<evidence type="ECO:0000313" key="18">
    <source>
        <dbReference type="Proteomes" id="UP001195483"/>
    </source>
</evidence>
<dbReference type="InterPro" id="IPR000209">
    <property type="entry name" value="Peptidase_S8/S53_dom"/>
</dbReference>
<feature type="domain" description="P/Homo B" evidence="16">
    <location>
        <begin position="438"/>
        <end position="568"/>
    </location>
</feature>
<dbReference type="InterPro" id="IPR013032">
    <property type="entry name" value="EGF-like_CS"/>
</dbReference>
<keyword evidence="1 11" id="KW-0245">EGF-like domain</keyword>
<dbReference type="SUPFAM" id="SSF57184">
    <property type="entry name" value="Growth factor receptor domain"/>
    <property type="match status" value="1"/>
</dbReference>
<evidence type="ECO:0000256" key="1">
    <source>
        <dbReference type="ARBA" id="ARBA00022536"/>
    </source>
</evidence>
<feature type="domain" description="EGF-like" evidence="15">
    <location>
        <begin position="572"/>
        <end position="610"/>
    </location>
</feature>
<evidence type="ECO:0000256" key="14">
    <source>
        <dbReference type="SAM" id="SignalP"/>
    </source>
</evidence>
<dbReference type="InterPro" id="IPR009030">
    <property type="entry name" value="Growth_fac_rcpt_cys_sf"/>
</dbReference>
<dbReference type="InterPro" id="IPR018097">
    <property type="entry name" value="EGF_Ca-bd_CS"/>
</dbReference>
<dbReference type="GO" id="GO:0000139">
    <property type="term" value="C:Golgi membrane"/>
    <property type="evidence" value="ECO:0007669"/>
    <property type="project" value="TreeGrafter"/>
</dbReference>
<dbReference type="InterPro" id="IPR049883">
    <property type="entry name" value="NOTCH1_EGF-like"/>
</dbReference>
<keyword evidence="3" id="KW-0165">Cleavage on pair of basic residues</keyword>
<evidence type="ECO:0000256" key="9">
    <source>
        <dbReference type="ARBA" id="ARBA00023180"/>
    </source>
</evidence>
<dbReference type="InterPro" id="IPR034182">
    <property type="entry name" value="Kexin/furin"/>
</dbReference>
<dbReference type="InterPro" id="IPR000742">
    <property type="entry name" value="EGF"/>
</dbReference>
<evidence type="ECO:0000256" key="12">
    <source>
        <dbReference type="PROSITE-ProRule" id="PRU01240"/>
    </source>
</evidence>
<dbReference type="FunFam" id="2.10.25.10:FF:000012">
    <property type="entry name" value="Delta-like protein"/>
    <property type="match status" value="1"/>
</dbReference>
<comment type="caution">
    <text evidence="11">Lacks conserved residue(s) required for the propagation of feature annotation.</text>
</comment>
<evidence type="ECO:0000256" key="8">
    <source>
        <dbReference type="ARBA" id="ARBA00023157"/>
    </source>
</evidence>
<dbReference type="GO" id="GO:0004252">
    <property type="term" value="F:serine-type endopeptidase activity"/>
    <property type="evidence" value="ECO:0007669"/>
    <property type="project" value="UniProtKB-UniRule"/>
</dbReference>
<evidence type="ECO:0000256" key="6">
    <source>
        <dbReference type="ARBA" id="ARBA00022801"/>
    </source>
</evidence>
<dbReference type="GO" id="GO:0005802">
    <property type="term" value="C:trans-Golgi network"/>
    <property type="evidence" value="ECO:0007669"/>
    <property type="project" value="TreeGrafter"/>
</dbReference>
<dbReference type="CDD" id="cd04059">
    <property type="entry name" value="Peptidases_S8_Protein_convertases_Kexins_Furin-like"/>
    <property type="match status" value="1"/>
</dbReference>
<evidence type="ECO:0000256" key="11">
    <source>
        <dbReference type="PROSITE-ProRule" id="PRU00076"/>
    </source>
</evidence>
<keyword evidence="8 11" id="KW-1015">Disulfide bond</keyword>
<evidence type="ECO:0000259" key="16">
    <source>
        <dbReference type="PROSITE" id="PS51829"/>
    </source>
</evidence>
<dbReference type="PROSITE" id="PS51829">
    <property type="entry name" value="P_HOMO_B"/>
    <property type="match status" value="1"/>
</dbReference>
<feature type="disulfide bond" evidence="11">
    <location>
        <begin position="600"/>
        <end position="609"/>
    </location>
</feature>
<evidence type="ECO:0000256" key="5">
    <source>
        <dbReference type="ARBA" id="ARBA00022737"/>
    </source>
</evidence>
<dbReference type="Gene3D" id="2.10.25.10">
    <property type="entry name" value="Laminin"/>
    <property type="match status" value="3"/>
</dbReference>
<gene>
    <name evidence="17" type="ORF">CHS0354_034921</name>
</gene>
<dbReference type="InterPro" id="IPR001881">
    <property type="entry name" value="EGF-like_Ca-bd_dom"/>
</dbReference>
<sequence length="742" mass="81240">MSKLGLILLCYICYGQLTWGAETFDIYVVVEEEAKVDVFKELSEKYEHVEEQSFFLHNKALLVAKSKRKITGLKSFQSSDDKVTDDIQLFRQRPHVFLSNKVELLQRHVKTNDSQWSNMWQINGAVSPTMKVLEAWEVGYNGSGIIVSIVDDGLQTDHIDLAVNVREIGHYDVVDNDFDPNPPFLSKHGTQVAGFIAAERDNNICIVGVAYSSTLIGIRLIDNGYTTDINEAKAIAHGYSVTDISSNSWGPPESYGYYAPGALTTAAFELGINQGRGGKGVIYVWAAGNGGITDNCNADGYANSIYTVTISSVDINGQPAWYSEVCAPALAVTYSGDRHQRYMNSTSNANRCSGGIEGTSFSVPQAAGMVALAIQANSDLTWRDVQHLIVKTAKYHNLKEADDYGFRLNGAGNYVGQMFGYGLMDAEAMVMYAKTWKTVSKQEIYKSNASTPYGVLNSTSATMSDYILVETSCPINYLEHVQVHTTFQCSGRGYVELELVSPAGTWSKLMSQRRYDIGDSRQQEWTFMSIQFWGEDPKGNWTFSIKIPSSQTGNLTAWQLILYGTTEDPLAGIPTCDESPCENGGSCVSKSKYDISICLCAPGYTGKKCETDINECENAPCNGDAACVDLINAYNCTCPSGFVYNYTSDPSRCQDINECDISPCAGNSTCENIAGGYVCQCPMGYVYNGSVGDCSGSAGVSHLVIRHRRNGAARNDGVLPVVIADHAYSCCFNVVHIGWRDR</sequence>
<dbReference type="Pfam" id="PF07645">
    <property type="entry name" value="EGF_CA"/>
    <property type="match status" value="1"/>
</dbReference>
<dbReference type="PROSITE" id="PS00010">
    <property type="entry name" value="ASX_HYDROXYL"/>
    <property type="match status" value="2"/>
</dbReference>